<dbReference type="PROSITE" id="PS00392">
    <property type="entry name" value="DDC_GAD_HDC_YDC"/>
    <property type="match status" value="1"/>
</dbReference>
<accession>A0A6I2M730</accession>
<sequence length="506" mass="56807">MMSAVKEKTAFEHIFLSNHQSSFEHYENQMTHAMNSVKRIMASKDPYSGLSPFDVKKELDQDFPVFQPKTNQNEQTVYEKLTATITSNTIHVSHPSTAAHLHCPPMIPGLAAEAIISGLNQSMDSWDQSGAATMVEQYVMNGLCGMFGLPDGDGVMTSGGTQSNLMGLLLARERAALKFWNWNSKKKGLHPEQHRLKILCSEAAHFSVQQAASILGLGEDSVVLVKADDKYRMCMDDLASCIDDLKQKGDLPFALIGTAGTTDFGSIDPLAEMSSLAIEHGLWFHADAAYGGGLVLSDTHKHKLAGLEKADSITVDFHKMFYQPISCGAFLVKNRESFSLIRHHADYLNPIEDEEDDIPNLVSKSIQTTRRFDALKPFLSFQLVGKEDWEEMIDHTLLVSQKTYELLKKEREFSVYHHPELSTVVFRYIGTGFLTNGQLNQLNYQIREILLKNGEVIIARTKVDGNACLKFTFLNPLTKMSDVEKIIRRMKEIGEDETRRLHDEQT</sequence>
<comment type="similarity">
    <text evidence="2 7">Belongs to the group II decarboxylase family.</text>
</comment>
<dbReference type="GO" id="GO:0019752">
    <property type="term" value="P:carboxylic acid metabolic process"/>
    <property type="evidence" value="ECO:0007669"/>
    <property type="project" value="InterPro"/>
</dbReference>
<organism evidence="8 9">
    <name type="scientific">Metabacillus idriensis</name>
    <dbReference type="NCBI Taxonomy" id="324768"/>
    <lineage>
        <taxon>Bacteria</taxon>
        <taxon>Bacillati</taxon>
        <taxon>Bacillota</taxon>
        <taxon>Bacilli</taxon>
        <taxon>Bacillales</taxon>
        <taxon>Bacillaceae</taxon>
        <taxon>Metabacillus</taxon>
    </lineage>
</organism>
<gene>
    <name evidence="8" type="ORF">GJU41_08235</name>
</gene>
<evidence type="ECO:0000256" key="1">
    <source>
        <dbReference type="ARBA" id="ARBA00001933"/>
    </source>
</evidence>
<evidence type="ECO:0000313" key="9">
    <source>
        <dbReference type="Proteomes" id="UP000441585"/>
    </source>
</evidence>
<dbReference type="PANTHER" id="PTHR45677">
    <property type="entry name" value="GLUTAMATE DECARBOXYLASE-RELATED"/>
    <property type="match status" value="1"/>
</dbReference>
<dbReference type="Proteomes" id="UP000441585">
    <property type="component" value="Unassembled WGS sequence"/>
</dbReference>
<name>A0A6I2M730_9BACI</name>
<evidence type="ECO:0000256" key="3">
    <source>
        <dbReference type="ARBA" id="ARBA00022793"/>
    </source>
</evidence>
<dbReference type="InterPro" id="IPR015421">
    <property type="entry name" value="PyrdxlP-dep_Trfase_major"/>
</dbReference>
<evidence type="ECO:0000256" key="4">
    <source>
        <dbReference type="ARBA" id="ARBA00022898"/>
    </source>
</evidence>
<dbReference type="InterPro" id="IPR021115">
    <property type="entry name" value="Pyridoxal-P_BS"/>
</dbReference>
<dbReference type="GO" id="GO:0004058">
    <property type="term" value="F:aromatic-L-amino-acid decarboxylase activity"/>
    <property type="evidence" value="ECO:0007669"/>
    <property type="project" value="UniProtKB-ARBA"/>
</dbReference>
<dbReference type="EMBL" id="WKKF01000001">
    <property type="protein sequence ID" value="MRX53960.1"/>
    <property type="molecule type" value="Genomic_DNA"/>
</dbReference>
<comment type="caution">
    <text evidence="8">The sequence shown here is derived from an EMBL/GenBank/DDBJ whole genome shotgun (WGS) entry which is preliminary data.</text>
</comment>
<keyword evidence="8" id="KW-0808">Transferase</keyword>
<comment type="cofactor">
    <cofactor evidence="1 6 7">
        <name>pyridoxal 5'-phosphate</name>
        <dbReference type="ChEBI" id="CHEBI:597326"/>
    </cofactor>
</comment>
<dbReference type="RefSeq" id="WP_154318268.1">
    <property type="nucleotide sequence ID" value="NZ_CAJGAA010000001.1"/>
</dbReference>
<dbReference type="PANTHER" id="PTHR45677:SF8">
    <property type="entry name" value="CYSTEINE SULFINIC ACID DECARBOXYLASE"/>
    <property type="match status" value="1"/>
</dbReference>
<reference evidence="8 9" key="1">
    <citation type="submission" date="2019-11" db="EMBL/GenBank/DDBJ databases">
        <title>Bacillus idriensis genome.</title>
        <authorList>
            <person name="Konopka E.N."/>
            <person name="Newman J.D."/>
        </authorList>
    </citation>
    <scope>NUCLEOTIDE SEQUENCE [LARGE SCALE GENOMIC DNA]</scope>
    <source>
        <strain evidence="8 9">DSM 19097</strain>
    </source>
</reference>
<keyword evidence="9" id="KW-1185">Reference proteome</keyword>
<dbReference type="InterPro" id="IPR015424">
    <property type="entry name" value="PyrdxlP-dep_Trfase"/>
</dbReference>
<dbReference type="Gene3D" id="3.40.640.10">
    <property type="entry name" value="Type I PLP-dependent aspartate aminotransferase-like (Major domain)"/>
    <property type="match status" value="1"/>
</dbReference>
<dbReference type="GO" id="GO:0030170">
    <property type="term" value="F:pyridoxal phosphate binding"/>
    <property type="evidence" value="ECO:0007669"/>
    <property type="project" value="InterPro"/>
</dbReference>
<dbReference type="CDD" id="cd06450">
    <property type="entry name" value="DOPA_deC_like"/>
    <property type="match status" value="1"/>
</dbReference>
<dbReference type="Gene3D" id="3.90.1150.10">
    <property type="entry name" value="Aspartate Aminotransferase, domain 1"/>
    <property type="match status" value="1"/>
</dbReference>
<proteinExistence type="inferred from homology"/>
<dbReference type="GO" id="GO:0008483">
    <property type="term" value="F:transaminase activity"/>
    <property type="evidence" value="ECO:0007669"/>
    <property type="project" value="UniProtKB-KW"/>
</dbReference>
<dbReference type="InterPro" id="IPR015422">
    <property type="entry name" value="PyrdxlP-dep_Trfase_small"/>
</dbReference>
<dbReference type="Gene3D" id="1.20.1650.10">
    <property type="entry name" value="PLP-dependent transferases"/>
    <property type="match status" value="1"/>
</dbReference>
<dbReference type="InterPro" id="IPR002129">
    <property type="entry name" value="PyrdxlP-dep_de-COase"/>
</dbReference>
<dbReference type="Pfam" id="PF00282">
    <property type="entry name" value="Pyridoxal_deC"/>
    <property type="match status" value="1"/>
</dbReference>
<dbReference type="AlphaFoldDB" id="A0A6I2M730"/>
<keyword evidence="3" id="KW-0210">Decarboxylase</keyword>
<keyword evidence="5 7" id="KW-0456">Lyase</keyword>
<protein>
    <submittedName>
        <fullName evidence="8">Aspartate aminotransferase family protein</fullName>
    </submittedName>
</protein>
<evidence type="ECO:0000256" key="6">
    <source>
        <dbReference type="PIRSR" id="PIRSR602129-50"/>
    </source>
</evidence>
<keyword evidence="4 6" id="KW-0663">Pyridoxal phosphate</keyword>
<evidence type="ECO:0000313" key="8">
    <source>
        <dbReference type="EMBL" id="MRX53960.1"/>
    </source>
</evidence>
<dbReference type="SUPFAM" id="SSF53383">
    <property type="entry name" value="PLP-dependent transferases"/>
    <property type="match status" value="1"/>
</dbReference>
<evidence type="ECO:0000256" key="7">
    <source>
        <dbReference type="RuleBase" id="RU000382"/>
    </source>
</evidence>
<evidence type="ECO:0000256" key="2">
    <source>
        <dbReference type="ARBA" id="ARBA00009533"/>
    </source>
</evidence>
<evidence type="ECO:0000256" key="5">
    <source>
        <dbReference type="ARBA" id="ARBA00023239"/>
    </source>
</evidence>
<feature type="modified residue" description="N6-(pyridoxal phosphate)lysine" evidence="6">
    <location>
        <position position="319"/>
    </location>
</feature>
<dbReference type="GO" id="GO:0005737">
    <property type="term" value="C:cytoplasm"/>
    <property type="evidence" value="ECO:0007669"/>
    <property type="project" value="TreeGrafter"/>
</dbReference>
<keyword evidence="8" id="KW-0032">Aminotransferase</keyword>